<organism evidence="8 9">
    <name type="scientific">Xylaria bambusicola</name>
    <dbReference type="NCBI Taxonomy" id="326684"/>
    <lineage>
        <taxon>Eukaryota</taxon>
        <taxon>Fungi</taxon>
        <taxon>Dikarya</taxon>
        <taxon>Ascomycota</taxon>
        <taxon>Pezizomycotina</taxon>
        <taxon>Sordariomycetes</taxon>
        <taxon>Xylariomycetidae</taxon>
        <taxon>Xylariales</taxon>
        <taxon>Xylariaceae</taxon>
        <taxon>Xylaria</taxon>
    </lineage>
</organism>
<dbReference type="EMBL" id="JAWHQM010000044">
    <property type="protein sequence ID" value="KAK5634802.1"/>
    <property type="molecule type" value="Genomic_DNA"/>
</dbReference>
<dbReference type="PANTHER" id="PTHR33048:SF47">
    <property type="entry name" value="INTEGRAL MEMBRANE PROTEIN-RELATED"/>
    <property type="match status" value="1"/>
</dbReference>
<keyword evidence="3 6" id="KW-1133">Transmembrane helix</keyword>
<evidence type="ECO:0000256" key="3">
    <source>
        <dbReference type="ARBA" id="ARBA00022989"/>
    </source>
</evidence>
<evidence type="ECO:0000256" key="1">
    <source>
        <dbReference type="ARBA" id="ARBA00004141"/>
    </source>
</evidence>
<evidence type="ECO:0000313" key="8">
    <source>
        <dbReference type="EMBL" id="KAK5634802.1"/>
    </source>
</evidence>
<feature type="domain" description="Rhodopsin" evidence="7">
    <location>
        <begin position="151"/>
        <end position="244"/>
    </location>
</feature>
<keyword evidence="9" id="KW-1185">Reference proteome</keyword>
<dbReference type="PANTHER" id="PTHR33048">
    <property type="entry name" value="PTH11-LIKE INTEGRAL MEMBRANE PROTEIN (AFU_ORTHOLOGUE AFUA_5G11245)"/>
    <property type="match status" value="1"/>
</dbReference>
<keyword evidence="2 6" id="KW-0812">Transmembrane</keyword>
<evidence type="ECO:0000259" key="7">
    <source>
        <dbReference type="Pfam" id="PF20684"/>
    </source>
</evidence>
<protein>
    <recommendedName>
        <fullName evidence="7">Rhodopsin domain-containing protein</fullName>
    </recommendedName>
</protein>
<proteinExistence type="inferred from homology"/>
<reference evidence="8 9" key="1">
    <citation type="submission" date="2023-10" db="EMBL/GenBank/DDBJ databases">
        <title>Draft genome sequence of Xylaria bambusicola isolate GMP-LS, the root and basal stem rot pathogen of sugarcane in Indonesia.</title>
        <authorList>
            <person name="Selvaraj P."/>
            <person name="Muralishankar V."/>
            <person name="Muruganantham S."/>
            <person name="Sp S."/>
            <person name="Haryani S."/>
            <person name="Lau K.J.X."/>
            <person name="Naqvi N.I."/>
        </authorList>
    </citation>
    <scope>NUCLEOTIDE SEQUENCE [LARGE SCALE GENOMIC DNA]</scope>
    <source>
        <strain evidence="8">GMP-LS</strain>
    </source>
</reference>
<comment type="subcellular location">
    <subcellularLocation>
        <location evidence="1">Membrane</location>
        <topology evidence="1">Multi-pass membrane protein</topology>
    </subcellularLocation>
</comment>
<name>A0AAN7Z8J6_9PEZI</name>
<feature type="domain" description="Rhodopsin" evidence="7">
    <location>
        <begin position="25"/>
        <end position="106"/>
    </location>
</feature>
<sequence length="348" mass="38727">MESRVSQIIIIITFFTTLPAASLFFRLWTRVGIQNLRLTADDWIIIVAWVFTLAYGINVCTQTIFGLGMHLVDLPPNTDFITSNILFYSKQPVYYVAVCLPRISINTYRVFLPVPPVPITRRPLTGISESSNATRFPGPGATLFQALRSLLSGTLNIAQDLVIYILPSRILWNVEIPLRRRLALIAVFVGGFVIIADIVRLPTLSTASSSVDPTWDHFSPAIWSGIECNIAIICACLVHLKPLIILCVPSFLGHTRFSKGGQNLKLSDTPNKLDARRPDSNEDILTHRGRPDAELGAMSENQTIIMATLDTGVPTNILRDEQQWTSPGRDLPTTIYTTRDYTVTYNAV</sequence>
<dbReference type="Proteomes" id="UP001305414">
    <property type="component" value="Unassembled WGS sequence"/>
</dbReference>
<feature type="transmembrane region" description="Helical" evidence="6">
    <location>
        <begin position="6"/>
        <end position="25"/>
    </location>
</feature>
<comment type="similarity">
    <text evidence="5">Belongs to the SAT4 family.</text>
</comment>
<dbReference type="Pfam" id="PF20684">
    <property type="entry name" value="Fung_rhodopsin"/>
    <property type="match status" value="2"/>
</dbReference>
<feature type="transmembrane region" description="Helical" evidence="6">
    <location>
        <begin position="182"/>
        <end position="201"/>
    </location>
</feature>
<keyword evidence="4 6" id="KW-0472">Membrane</keyword>
<evidence type="ECO:0000256" key="4">
    <source>
        <dbReference type="ARBA" id="ARBA00023136"/>
    </source>
</evidence>
<feature type="transmembrane region" description="Helical" evidence="6">
    <location>
        <begin position="46"/>
        <end position="72"/>
    </location>
</feature>
<accession>A0AAN7Z8J6</accession>
<dbReference type="AlphaFoldDB" id="A0AAN7Z8J6"/>
<evidence type="ECO:0000256" key="5">
    <source>
        <dbReference type="ARBA" id="ARBA00038359"/>
    </source>
</evidence>
<evidence type="ECO:0000256" key="2">
    <source>
        <dbReference type="ARBA" id="ARBA00022692"/>
    </source>
</evidence>
<dbReference type="GO" id="GO:0016020">
    <property type="term" value="C:membrane"/>
    <property type="evidence" value="ECO:0007669"/>
    <property type="project" value="UniProtKB-SubCell"/>
</dbReference>
<gene>
    <name evidence="8" type="ORF">RRF57_010515</name>
</gene>
<evidence type="ECO:0000313" key="9">
    <source>
        <dbReference type="Proteomes" id="UP001305414"/>
    </source>
</evidence>
<evidence type="ECO:0000256" key="6">
    <source>
        <dbReference type="SAM" id="Phobius"/>
    </source>
</evidence>
<comment type="caution">
    <text evidence="8">The sequence shown here is derived from an EMBL/GenBank/DDBJ whole genome shotgun (WGS) entry which is preliminary data.</text>
</comment>
<dbReference type="InterPro" id="IPR052337">
    <property type="entry name" value="SAT4-like"/>
</dbReference>
<dbReference type="InterPro" id="IPR049326">
    <property type="entry name" value="Rhodopsin_dom_fungi"/>
</dbReference>